<reference evidence="1" key="1">
    <citation type="submission" date="2018-02" db="EMBL/GenBank/DDBJ databases">
        <title>Rhizophora mucronata_Transcriptome.</title>
        <authorList>
            <person name="Meera S.P."/>
            <person name="Sreeshan A."/>
            <person name="Augustine A."/>
        </authorList>
    </citation>
    <scope>NUCLEOTIDE SEQUENCE</scope>
    <source>
        <tissue evidence="1">Leaf</tissue>
    </source>
</reference>
<sequence>MSEIFVFINRWIKEKDHRFRMKNIYSLLFNKAEQTDHQSISTMNGRCQPLPHGCICKWQSPPMSLKL</sequence>
<name>A0A2P2Q3B3_RHIMU</name>
<protein>
    <submittedName>
        <fullName evidence="1">Uncharacterized protein</fullName>
    </submittedName>
</protein>
<accession>A0A2P2Q3B3</accession>
<dbReference type="AlphaFoldDB" id="A0A2P2Q3B3"/>
<dbReference type="EMBL" id="GGEC01080925">
    <property type="protein sequence ID" value="MBX61409.1"/>
    <property type="molecule type" value="Transcribed_RNA"/>
</dbReference>
<evidence type="ECO:0000313" key="1">
    <source>
        <dbReference type="EMBL" id="MBX61409.1"/>
    </source>
</evidence>
<organism evidence="1">
    <name type="scientific">Rhizophora mucronata</name>
    <name type="common">Asiatic mangrove</name>
    <dbReference type="NCBI Taxonomy" id="61149"/>
    <lineage>
        <taxon>Eukaryota</taxon>
        <taxon>Viridiplantae</taxon>
        <taxon>Streptophyta</taxon>
        <taxon>Embryophyta</taxon>
        <taxon>Tracheophyta</taxon>
        <taxon>Spermatophyta</taxon>
        <taxon>Magnoliopsida</taxon>
        <taxon>eudicotyledons</taxon>
        <taxon>Gunneridae</taxon>
        <taxon>Pentapetalae</taxon>
        <taxon>rosids</taxon>
        <taxon>fabids</taxon>
        <taxon>Malpighiales</taxon>
        <taxon>Rhizophoraceae</taxon>
        <taxon>Rhizophora</taxon>
    </lineage>
</organism>
<proteinExistence type="predicted"/>